<name>A0ABS5BNI6_9BACT</name>
<dbReference type="SUPFAM" id="SSF48371">
    <property type="entry name" value="ARM repeat"/>
    <property type="match status" value="1"/>
</dbReference>
<dbReference type="EMBL" id="JAGKQQ010000001">
    <property type="protein sequence ID" value="MBP3955249.1"/>
    <property type="molecule type" value="Genomic_DNA"/>
</dbReference>
<dbReference type="Proteomes" id="UP000676565">
    <property type="component" value="Unassembled WGS sequence"/>
</dbReference>
<evidence type="ECO:0000313" key="2">
    <source>
        <dbReference type="Proteomes" id="UP000676565"/>
    </source>
</evidence>
<proteinExistence type="predicted"/>
<accession>A0ABS5BNI6</accession>
<gene>
    <name evidence="1" type="ORF">J8F10_08140</name>
</gene>
<evidence type="ECO:0008006" key="3">
    <source>
        <dbReference type="Google" id="ProtNLM"/>
    </source>
</evidence>
<dbReference type="Gene3D" id="1.25.10.10">
    <property type="entry name" value="Leucine-rich Repeat Variant"/>
    <property type="match status" value="1"/>
</dbReference>
<dbReference type="RefSeq" id="WP_210653339.1">
    <property type="nucleotide sequence ID" value="NZ_JAGKQQ010000001.1"/>
</dbReference>
<dbReference type="InterPro" id="IPR011989">
    <property type="entry name" value="ARM-like"/>
</dbReference>
<reference evidence="1 2" key="1">
    <citation type="submission" date="2021-04" db="EMBL/GenBank/DDBJ databases">
        <authorList>
            <person name="Ivanova A."/>
        </authorList>
    </citation>
    <scope>NUCLEOTIDE SEQUENCE [LARGE SCALE GENOMIC DNA]</scope>
    <source>
        <strain evidence="1 2">G18</strain>
    </source>
</reference>
<keyword evidence="2" id="KW-1185">Reference proteome</keyword>
<organism evidence="1 2">
    <name type="scientific">Gemmata palustris</name>
    <dbReference type="NCBI Taxonomy" id="2822762"/>
    <lineage>
        <taxon>Bacteria</taxon>
        <taxon>Pseudomonadati</taxon>
        <taxon>Planctomycetota</taxon>
        <taxon>Planctomycetia</taxon>
        <taxon>Gemmatales</taxon>
        <taxon>Gemmataceae</taxon>
        <taxon>Gemmata</taxon>
    </lineage>
</organism>
<sequence length="781" mass="84438">MSDTPTFANLLTQWSTGGPAVRGEIYAHLRATPAEAAALESFIRAELNAALPARRVIAAEAMVEVYRDEGAAGAALAWVLRRANLAASADAVAVMRKLAPDRAGPLIVDFALHAPAEFRGLAPGDQKWAGETVVRSGERAAELWLALLGHAGPQVESALLMGLADGAGHATSDLSITLEPVRARLLHPEAGFAAGAALWRLTWRVNRAWLATIDPQSPQFENDPLLLALLTDVLCEHLGRRPDLEPLARELLVRLGTEAQDLFVPAVQRVARLGARGWAVLIPILSDPNIPAQTRAVVFSKAAKCVPARLLARPHAHNVILERTRDCSAVPLDLLEAAGRVLYALGSGASSVLPDVLELIAKQPETARTVCPVLPWIAQGDPNATTLVARTLDRLRRSVVFTPDAFAALAKVFAGLNLDGAVALVEDTNLDPRTLECVLQQPAWKTAPTEVRRRHATALANNLSSPAPEVRVRAADALRQYPDQLPTVWPALVALLTSSDERSVVLVLPLFRHLTSVADDVSPELRELLREPNPTLAARAAVALGHLGQMRLVAPELRETVIAATDNARGWAVLRELADRVTCAHKLLHDLVLVFADAPQEIVARVYALLYPPDLDEESAIAVHVPRPGEPTSPQAVDWDGVYQCVGSNPEGGLLFVALMCAFGSGGFTAQKIWLIKHQKALAGTSLAEARDIVERAIDQLTASVAPGVKRGCVREYFRATDALPSSIPELLGHRISWYRWAGLELLDAWGAPEYPAALLEDRIWDRSTLVRTRALRMNQR</sequence>
<evidence type="ECO:0000313" key="1">
    <source>
        <dbReference type="EMBL" id="MBP3955249.1"/>
    </source>
</evidence>
<dbReference type="InterPro" id="IPR016024">
    <property type="entry name" value="ARM-type_fold"/>
</dbReference>
<protein>
    <recommendedName>
        <fullName evidence="3">HEAT repeat domain-containing protein</fullName>
    </recommendedName>
</protein>
<comment type="caution">
    <text evidence="1">The sequence shown here is derived from an EMBL/GenBank/DDBJ whole genome shotgun (WGS) entry which is preliminary data.</text>
</comment>